<proteinExistence type="predicted"/>
<evidence type="ECO:0000313" key="1">
    <source>
        <dbReference type="EMBL" id="AKH47313.1"/>
    </source>
</evidence>
<name>A0A0F7L6X2_9VIRU</name>
<reference evidence="1" key="1">
    <citation type="journal article" date="2015" name="Front. Microbiol.">
        <title>Combining genomic sequencing methods to explore viral diversity and reveal potential virus-host interactions.</title>
        <authorList>
            <person name="Chow C.E."/>
            <person name="Winget D.M."/>
            <person name="White R.A.III."/>
            <person name="Hallam S.J."/>
            <person name="Suttle C.A."/>
        </authorList>
    </citation>
    <scope>NUCLEOTIDE SEQUENCE</scope>
    <source>
        <strain evidence="1">H4084949</strain>
    </source>
</reference>
<sequence length="127" mass="14117">MRKHPYANEETTKAMVLGLGVETYLNEKGNPYAKMRRPVKFIGLQDLDPVLLHLKCGAKRIVVRLRGFTNEPIEMGLSGEWLLTDQGAFLLDQAIGTTVVLFEQAGAVVKRRALTKGMMMSPNLPTC</sequence>
<protein>
    <submittedName>
        <fullName evidence="1">Uncharacterized protein</fullName>
    </submittedName>
</protein>
<organism evidence="1">
    <name type="scientific">uncultured marine virus</name>
    <dbReference type="NCBI Taxonomy" id="186617"/>
    <lineage>
        <taxon>Viruses</taxon>
        <taxon>environmental samples</taxon>
    </lineage>
</organism>
<dbReference type="EMBL" id="KR029591">
    <property type="protein sequence ID" value="AKH47313.1"/>
    <property type="molecule type" value="Genomic_DNA"/>
</dbReference>
<accession>A0A0F7L6X2</accession>
<reference evidence="1" key="2">
    <citation type="submission" date="2015-03" db="EMBL/GenBank/DDBJ databases">
        <authorList>
            <person name="Chow C.-E.T."/>
            <person name="Winget D.M."/>
            <person name="White R.A.III."/>
            <person name="Hallam S.J."/>
            <person name="Suttle C.A."/>
        </authorList>
    </citation>
    <scope>NUCLEOTIDE SEQUENCE</scope>
    <source>
        <strain evidence="1">H4084949</strain>
    </source>
</reference>